<keyword evidence="2" id="KW-1185">Reference proteome</keyword>
<name>A0AAD5MDR1_PARTN</name>
<evidence type="ECO:0000313" key="2">
    <source>
        <dbReference type="Proteomes" id="UP001196413"/>
    </source>
</evidence>
<proteinExistence type="predicted"/>
<dbReference type="Proteomes" id="UP001196413">
    <property type="component" value="Unassembled WGS sequence"/>
</dbReference>
<protein>
    <submittedName>
        <fullName evidence="1">Uncharacterized protein</fullName>
    </submittedName>
</protein>
<comment type="caution">
    <text evidence="1">The sequence shown here is derived from an EMBL/GenBank/DDBJ whole genome shotgun (WGS) entry which is preliminary data.</text>
</comment>
<reference evidence="1" key="1">
    <citation type="submission" date="2021-06" db="EMBL/GenBank/DDBJ databases">
        <title>Parelaphostrongylus tenuis whole genome reference sequence.</title>
        <authorList>
            <person name="Garwood T.J."/>
            <person name="Larsen P.A."/>
            <person name="Fountain-Jones N.M."/>
            <person name="Garbe J.R."/>
            <person name="Macchietto M.G."/>
            <person name="Kania S.A."/>
            <person name="Gerhold R.W."/>
            <person name="Richards J.E."/>
            <person name="Wolf T.M."/>
        </authorList>
    </citation>
    <scope>NUCLEOTIDE SEQUENCE</scope>
    <source>
        <strain evidence="1">MNPRO001-30</strain>
        <tissue evidence="1">Meninges</tissue>
    </source>
</reference>
<accession>A0AAD5MDR1</accession>
<gene>
    <name evidence="1" type="ORF">KIN20_000497</name>
</gene>
<dbReference type="AlphaFoldDB" id="A0AAD5MDR1"/>
<sequence length="84" mass="9679">MDIQFQLRKRELKQKAEIIFKWNVEIHCLFHSRLLFGTVPSGRRLLARSPNTTFHSTCLKLVISLQSTWTGDCSNVVKTRGSFG</sequence>
<dbReference type="EMBL" id="JAHQIW010000079">
    <property type="protein sequence ID" value="KAJ1345871.1"/>
    <property type="molecule type" value="Genomic_DNA"/>
</dbReference>
<organism evidence="1 2">
    <name type="scientific">Parelaphostrongylus tenuis</name>
    <name type="common">Meningeal worm</name>
    <dbReference type="NCBI Taxonomy" id="148309"/>
    <lineage>
        <taxon>Eukaryota</taxon>
        <taxon>Metazoa</taxon>
        <taxon>Ecdysozoa</taxon>
        <taxon>Nematoda</taxon>
        <taxon>Chromadorea</taxon>
        <taxon>Rhabditida</taxon>
        <taxon>Rhabditina</taxon>
        <taxon>Rhabditomorpha</taxon>
        <taxon>Strongyloidea</taxon>
        <taxon>Metastrongylidae</taxon>
        <taxon>Parelaphostrongylus</taxon>
    </lineage>
</organism>
<evidence type="ECO:0000313" key="1">
    <source>
        <dbReference type="EMBL" id="KAJ1345871.1"/>
    </source>
</evidence>